<reference evidence="1" key="1">
    <citation type="submission" date="2021-06" db="EMBL/GenBank/DDBJ databases">
        <authorList>
            <person name="Kallberg Y."/>
            <person name="Tangrot J."/>
            <person name="Rosling A."/>
        </authorList>
    </citation>
    <scope>NUCLEOTIDE SEQUENCE</scope>
    <source>
        <strain evidence="1">IA702</strain>
    </source>
</reference>
<proteinExistence type="predicted"/>
<accession>A0A9N9HGC4</accession>
<name>A0A9N9HGC4_9GLOM</name>
<organism evidence="1 2">
    <name type="scientific">Paraglomus occultum</name>
    <dbReference type="NCBI Taxonomy" id="144539"/>
    <lineage>
        <taxon>Eukaryota</taxon>
        <taxon>Fungi</taxon>
        <taxon>Fungi incertae sedis</taxon>
        <taxon>Mucoromycota</taxon>
        <taxon>Glomeromycotina</taxon>
        <taxon>Glomeromycetes</taxon>
        <taxon>Paraglomerales</taxon>
        <taxon>Paraglomeraceae</taxon>
        <taxon>Paraglomus</taxon>
    </lineage>
</organism>
<sequence>TIQDLIEKLAPENNMTADEYITVDSTLKTDGMLDDEDIIALVRGDENEENDDDECQVVDSRVTTKEAIDSIDKLISFFNKCRREI</sequence>
<dbReference type="EMBL" id="CAJVPJ010007084">
    <property type="protein sequence ID" value="CAG8673384.1"/>
    <property type="molecule type" value="Genomic_DNA"/>
</dbReference>
<feature type="non-terminal residue" evidence="1">
    <location>
        <position position="1"/>
    </location>
</feature>
<dbReference type="Proteomes" id="UP000789572">
    <property type="component" value="Unassembled WGS sequence"/>
</dbReference>
<comment type="caution">
    <text evidence="1">The sequence shown here is derived from an EMBL/GenBank/DDBJ whole genome shotgun (WGS) entry which is preliminary data.</text>
</comment>
<keyword evidence="2" id="KW-1185">Reference proteome</keyword>
<evidence type="ECO:0000313" key="2">
    <source>
        <dbReference type="Proteomes" id="UP000789572"/>
    </source>
</evidence>
<protein>
    <submittedName>
        <fullName evidence="1">781_t:CDS:1</fullName>
    </submittedName>
</protein>
<gene>
    <name evidence="1" type="ORF">POCULU_LOCUS11096</name>
</gene>
<evidence type="ECO:0000313" key="1">
    <source>
        <dbReference type="EMBL" id="CAG8673384.1"/>
    </source>
</evidence>
<dbReference type="AlphaFoldDB" id="A0A9N9HGC4"/>